<reference evidence="9" key="1">
    <citation type="submission" date="2008-04" db="EMBL/GenBank/DDBJ databases">
        <title>Phylogenetic reconstruction of the family Blephariceridae (Insecta: Diptera).</title>
        <authorList>
            <person name="Moulton J.K."/>
            <person name="Courtney G.W."/>
        </authorList>
    </citation>
    <scope>NUCLEOTIDE SEQUENCE</scope>
</reference>
<keyword evidence="5" id="KW-0508">mRNA splicing</keyword>
<feature type="non-terminal residue" evidence="9">
    <location>
        <position position="755"/>
    </location>
</feature>
<comment type="subcellular location">
    <subcellularLocation>
        <location evidence="1">Nucleus</location>
    </subcellularLocation>
</comment>
<dbReference type="PROSITE" id="PS50174">
    <property type="entry name" value="G_PATCH"/>
    <property type="match status" value="1"/>
</dbReference>
<dbReference type="SMART" id="SM00443">
    <property type="entry name" value="G_patch"/>
    <property type="match status" value="1"/>
</dbReference>
<evidence type="ECO:0000259" key="8">
    <source>
        <dbReference type="PROSITE" id="PS50174"/>
    </source>
</evidence>
<dbReference type="GO" id="GO:0000390">
    <property type="term" value="P:spliceosomal complex disassembly"/>
    <property type="evidence" value="ECO:0007669"/>
    <property type="project" value="InterPro"/>
</dbReference>
<keyword evidence="6" id="KW-0539">Nucleus</keyword>
<dbReference type="InterPro" id="IPR000467">
    <property type="entry name" value="G_patch_dom"/>
</dbReference>
<evidence type="ECO:0000256" key="5">
    <source>
        <dbReference type="ARBA" id="ARBA00023187"/>
    </source>
</evidence>
<keyword evidence="3" id="KW-0507">mRNA processing</keyword>
<dbReference type="InterPro" id="IPR022159">
    <property type="entry name" value="STIP/TFIP11_N"/>
</dbReference>
<comment type="similarity">
    <text evidence="2">Belongs to the TFP11/STIP family.</text>
</comment>
<dbReference type="InterPro" id="IPR022783">
    <property type="entry name" value="GCFC_dom"/>
</dbReference>
<keyword evidence="4" id="KW-0747">Spliceosome</keyword>
<evidence type="ECO:0000256" key="4">
    <source>
        <dbReference type="ARBA" id="ARBA00022728"/>
    </source>
</evidence>
<evidence type="ECO:0000256" key="6">
    <source>
        <dbReference type="ARBA" id="ARBA00023242"/>
    </source>
</evidence>
<evidence type="ECO:0000256" key="7">
    <source>
        <dbReference type="SAM" id="MobiDB-lite"/>
    </source>
</evidence>
<accession>C6ETR8</accession>
<dbReference type="GO" id="GO:0071008">
    <property type="term" value="C:U2-type post-mRNA release spliceosomal complex"/>
    <property type="evidence" value="ECO:0007669"/>
    <property type="project" value="TreeGrafter"/>
</dbReference>
<dbReference type="PANTHER" id="PTHR23329">
    <property type="entry name" value="TUFTELIN-INTERACTING PROTEIN 11-RELATED"/>
    <property type="match status" value="1"/>
</dbReference>
<evidence type="ECO:0000313" key="9">
    <source>
        <dbReference type="EMBL" id="ACJ45834.1"/>
    </source>
</evidence>
<dbReference type="InterPro" id="IPR045211">
    <property type="entry name" value="TFP11/STIP/Ntr1"/>
</dbReference>
<sequence>DYDLENEFNPNRGRRRPTKHQQIYGIWADDSDDEGESTEMTGGRRRNNFKPKDYSQPVNFIPGGVQQAGKKKPKEKTNDSTDITDDEGDEENRPRFGVDTSSESDGDAEPIETMAGFRKVPTKRPVLTKGLGNWEQHTKGIGAKLLLQMGYEPGKGLGKSLQGISTPVQAHVRKGRGAIGAYGPELAASLADQKVIPKVDEDEKETKEFKEKLQHWRKDDNGAGSGGLGKRNRYFYKSVQDVIEKGSKHNYILQDQSNNKLGNVTVIDMTGPEKRVLSGYHALGQAKVTDEGLFDQRATKKCENFSMPELTHNLNLIVNMCEQDIIRIDKNQRTCSERQAQLRSEKENLVKLVELEKNYVNTLESALNLVNALVSPKDPLSLEQAERIFIQLQTDYPAEYKEFCLGDLAAGVIAPLFQQRLSNWDPLVAPSKFVDLLKRWKTTLNIHPTQTTNVFEPYSALVWSGMMPAFRIAAASWNPRQHQSMAALLDSYAPLLPECILDNILEQLILPRLQQSVDTWDPLTDTIPIHLWILPWKGLLGAKMDENIYRTIRDKFGNALRAWVPQDRSARAMIAPWSSAFSEGDMQSFLIKHIVPKLQLCLQELIVNPLQQDLEIWNQVWEWHDVFPPILMAQLLDKSFFPKWTQTLVIWLNQSPNYDQVTRWYTGWKIQLSNEVLQQTNIKEHFRRALELMQRATGNTPIVGSDTPLASAANRPPALMDLQIPSPITIEFKELVSQKCAARGIILLRCPAAGI</sequence>
<dbReference type="Pfam" id="PF01585">
    <property type="entry name" value="G-patch"/>
    <property type="match status" value="1"/>
</dbReference>
<evidence type="ECO:0000256" key="2">
    <source>
        <dbReference type="ARBA" id="ARBA00010900"/>
    </source>
</evidence>
<dbReference type="Pfam" id="PF07842">
    <property type="entry name" value="GCFC"/>
    <property type="match status" value="1"/>
</dbReference>
<proteinExistence type="inferred from homology"/>
<dbReference type="GO" id="GO:0003676">
    <property type="term" value="F:nucleic acid binding"/>
    <property type="evidence" value="ECO:0007669"/>
    <property type="project" value="InterPro"/>
</dbReference>
<dbReference type="Pfam" id="PF12457">
    <property type="entry name" value="TIP_N"/>
    <property type="match status" value="1"/>
</dbReference>
<dbReference type="EMBL" id="EU707417">
    <property type="protein sequence ID" value="ACJ45834.1"/>
    <property type="molecule type" value="Genomic_DNA"/>
</dbReference>
<feature type="domain" description="G-patch" evidence="8">
    <location>
        <begin position="138"/>
        <end position="184"/>
    </location>
</feature>
<feature type="region of interest" description="Disordered" evidence="7">
    <location>
        <begin position="1"/>
        <end position="111"/>
    </location>
</feature>
<dbReference type="AlphaFoldDB" id="C6ETR8"/>
<evidence type="ECO:0000256" key="1">
    <source>
        <dbReference type="ARBA" id="ARBA00004123"/>
    </source>
</evidence>
<organism evidence="9">
    <name type="scientific">Parapistomyia mueller</name>
    <dbReference type="NCBI Taxonomy" id="547863"/>
    <lineage>
        <taxon>Eukaryota</taxon>
        <taxon>Metazoa</taxon>
        <taxon>Ecdysozoa</taxon>
        <taxon>Arthropoda</taxon>
        <taxon>Hexapoda</taxon>
        <taxon>Insecta</taxon>
        <taxon>Pterygota</taxon>
        <taxon>Neoptera</taxon>
        <taxon>Endopterygota</taxon>
        <taxon>Diptera</taxon>
        <taxon>Nematocera</taxon>
        <taxon>Blephariceroidea</taxon>
        <taxon>Blephariceridae</taxon>
        <taxon>Parapistomyia</taxon>
    </lineage>
</organism>
<protein>
    <submittedName>
        <fullName evidence="9">Septin/tuftelin interacting protein</fullName>
    </submittedName>
</protein>
<name>C6ETR8_9DIPT</name>
<evidence type="ECO:0000256" key="3">
    <source>
        <dbReference type="ARBA" id="ARBA00022664"/>
    </source>
</evidence>
<feature type="non-terminal residue" evidence="9">
    <location>
        <position position="1"/>
    </location>
</feature>
<dbReference type="PANTHER" id="PTHR23329:SF1">
    <property type="entry name" value="TUFTELIN-INTERACTING PROTEIN 11"/>
    <property type="match status" value="1"/>
</dbReference>